<dbReference type="EMBL" id="FOCT01000011">
    <property type="protein sequence ID" value="SEO07566.1"/>
    <property type="molecule type" value="Genomic_DNA"/>
</dbReference>
<evidence type="ECO:0000313" key="2">
    <source>
        <dbReference type="Proteomes" id="UP000183898"/>
    </source>
</evidence>
<dbReference type="Proteomes" id="UP000183898">
    <property type="component" value="Unassembled WGS sequence"/>
</dbReference>
<organism evidence="1 2">
    <name type="scientific">Nitrosospira multiformis</name>
    <dbReference type="NCBI Taxonomy" id="1231"/>
    <lineage>
        <taxon>Bacteria</taxon>
        <taxon>Pseudomonadati</taxon>
        <taxon>Pseudomonadota</taxon>
        <taxon>Betaproteobacteria</taxon>
        <taxon>Nitrosomonadales</taxon>
        <taxon>Nitrosomonadaceae</taxon>
        <taxon>Nitrosospira</taxon>
    </lineage>
</organism>
<accession>A0A1H8LRU3</accession>
<evidence type="ECO:0000313" key="1">
    <source>
        <dbReference type="EMBL" id="SEO07566.1"/>
    </source>
</evidence>
<name>A0A1H8LRU3_9PROT</name>
<sequence>MQTVTVAIADTDAGRRSKLEQSLQEGSGIEVLTDVMSDRDGIPAAHEPEPHKNPVSTEDVVARITQLKPRILFVNLDLSIERECALLETLHRTCPETLVLLLTDKSVQEEQIIQALANGARGCLSHEADPFYFLKAVRVVDRGEIWVTRQMLGKIMDRVLH</sequence>
<evidence type="ECO:0008006" key="3">
    <source>
        <dbReference type="Google" id="ProtNLM"/>
    </source>
</evidence>
<dbReference type="InterPro" id="IPR011006">
    <property type="entry name" value="CheY-like_superfamily"/>
</dbReference>
<dbReference type="Gene3D" id="3.40.50.2300">
    <property type="match status" value="1"/>
</dbReference>
<proteinExistence type="predicted"/>
<dbReference type="RefSeq" id="WP_074747768.1">
    <property type="nucleotide sequence ID" value="NZ_FOCT01000011.1"/>
</dbReference>
<protein>
    <recommendedName>
        <fullName evidence="3">Response regulator receiver domain-containing protein</fullName>
    </recommendedName>
</protein>
<reference evidence="1 2" key="1">
    <citation type="submission" date="2016-10" db="EMBL/GenBank/DDBJ databases">
        <authorList>
            <person name="de Groot N.N."/>
        </authorList>
    </citation>
    <scope>NUCLEOTIDE SEQUENCE [LARGE SCALE GENOMIC DNA]</scope>
    <source>
        <strain evidence="1 2">Nl18</strain>
    </source>
</reference>
<dbReference type="AlphaFoldDB" id="A0A1H8LRU3"/>
<dbReference type="SUPFAM" id="SSF52172">
    <property type="entry name" value="CheY-like"/>
    <property type="match status" value="1"/>
</dbReference>
<gene>
    <name evidence="1" type="ORF">SAMN05216404_11115</name>
</gene>